<dbReference type="InterPro" id="IPR029033">
    <property type="entry name" value="His_PPase_superfam"/>
</dbReference>
<dbReference type="InterPro" id="IPR013078">
    <property type="entry name" value="His_Pase_superF_clade-1"/>
</dbReference>
<name>A0A2S4N8P2_9FLAO</name>
<gene>
    <name evidence="1" type="ORF">Q361_106129</name>
</gene>
<evidence type="ECO:0000313" key="1">
    <source>
        <dbReference type="EMBL" id="POS02066.1"/>
    </source>
</evidence>
<dbReference type="Gene3D" id="3.40.50.1240">
    <property type="entry name" value="Phosphoglycerate mutase-like"/>
    <property type="match status" value="1"/>
</dbReference>
<evidence type="ECO:0000313" key="2">
    <source>
        <dbReference type="Proteomes" id="UP000237056"/>
    </source>
</evidence>
<dbReference type="CDD" id="cd07040">
    <property type="entry name" value="HP"/>
    <property type="match status" value="1"/>
</dbReference>
<organism evidence="1 2">
    <name type="scientific">Flavobacterium croceum DSM 17960</name>
    <dbReference type="NCBI Taxonomy" id="1121886"/>
    <lineage>
        <taxon>Bacteria</taxon>
        <taxon>Pseudomonadati</taxon>
        <taxon>Bacteroidota</taxon>
        <taxon>Flavobacteriia</taxon>
        <taxon>Flavobacteriales</taxon>
        <taxon>Flavobacteriaceae</taxon>
        <taxon>Flavobacterium</taxon>
    </lineage>
</organism>
<keyword evidence="2" id="KW-1185">Reference proteome</keyword>
<dbReference type="EMBL" id="PQNY01000006">
    <property type="protein sequence ID" value="POS02066.1"/>
    <property type="molecule type" value="Genomic_DNA"/>
</dbReference>
<dbReference type="Proteomes" id="UP000237056">
    <property type="component" value="Unassembled WGS sequence"/>
</dbReference>
<protein>
    <submittedName>
        <fullName evidence="1">Phosphohistidine phosphatase</fullName>
    </submittedName>
</protein>
<accession>A0A2S4N8P2</accession>
<dbReference type="SUPFAM" id="SSF53254">
    <property type="entry name" value="Phosphoglycerate mutase-like"/>
    <property type="match status" value="1"/>
</dbReference>
<comment type="caution">
    <text evidence="1">The sequence shown here is derived from an EMBL/GenBank/DDBJ whole genome shotgun (WGS) entry which is preliminary data.</text>
</comment>
<dbReference type="OrthoDB" id="9810154at2"/>
<dbReference type="RefSeq" id="WP_103725834.1">
    <property type="nucleotide sequence ID" value="NZ_PQNY01000006.1"/>
</dbReference>
<dbReference type="Pfam" id="PF00300">
    <property type="entry name" value="His_Phos_1"/>
    <property type="match status" value="1"/>
</dbReference>
<proteinExistence type="predicted"/>
<dbReference type="AlphaFoldDB" id="A0A2S4N8P2"/>
<reference evidence="1 2" key="1">
    <citation type="submission" date="2018-01" db="EMBL/GenBank/DDBJ databases">
        <title>Genomic Encyclopedia of Type Strains, Phase I: the one thousand microbial genomes (KMG-I) project.</title>
        <authorList>
            <person name="Goeker M."/>
        </authorList>
    </citation>
    <scope>NUCLEOTIDE SEQUENCE [LARGE SCALE GENOMIC DNA]</scope>
    <source>
        <strain evidence="1 2">DSM 17960</strain>
    </source>
</reference>
<sequence>MKQIILFRHAKSSWELGVSDKQRTVLEEGKLQTRKVALASKKHINADFYFISSTATRALQTAQIALNVWDIPVESLIIKDEYYTFNLHQLVENIKALPQNASTVVIFGHNEAFTDFVNKYGSEFIDNVPTSGFVQIDFKIQEWNSLQKGVTTKIIFLKEIS</sequence>